<evidence type="ECO:0000313" key="1">
    <source>
        <dbReference type="EMBL" id="RRT69879.1"/>
    </source>
</evidence>
<dbReference type="EMBL" id="AMZH03004198">
    <property type="protein sequence ID" value="RRT69879.1"/>
    <property type="molecule type" value="Genomic_DNA"/>
</dbReference>
<organism evidence="1 2">
    <name type="scientific">Ensete ventricosum</name>
    <name type="common">Abyssinian banana</name>
    <name type="synonym">Musa ensete</name>
    <dbReference type="NCBI Taxonomy" id="4639"/>
    <lineage>
        <taxon>Eukaryota</taxon>
        <taxon>Viridiplantae</taxon>
        <taxon>Streptophyta</taxon>
        <taxon>Embryophyta</taxon>
        <taxon>Tracheophyta</taxon>
        <taxon>Spermatophyta</taxon>
        <taxon>Magnoliopsida</taxon>
        <taxon>Liliopsida</taxon>
        <taxon>Zingiberales</taxon>
        <taxon>Musaceae</taxon>
        <taxon>Ensete</taxon>
    </lineage>
</organism>
<reference evidence="1 2" key="1">
    <citation type="journal article" date="2014" name="Agronomy (Basel)">
        <title>A Draft Genome Sequence for Ensete ventricosum, the Drought-Tolerant Tree Against Hunger.</title>
        <authorList>
            <person name="Harrison J."/>
            <person name="Moore K.A."/>
            <person name="Paszkiewicz K."/>
            <person name="Jones T."/>
            <person name="Grant M."/>
            <person name="Ambacheew D."/>
            <person name="Muzemil S."/>
            <person name="Studholme D.J."/>
        </authorList>
    </citation>
    <scope>NUCLEOTIDE SEQUENCE [LARGE SCALE GENOMIC DNA]</scope>
</reference>
<name>A0A427A0U7_ENSVE</name>
<dbReference type="AlphaFoldDB" id="A0A427A0U7"/>
<proteinExistence type="predicted"/>
<evidence type="ECO:0000313" key="2">
    <source>
        <dbReference type="Proteomes" id="UP000287651"/>
    </source>
</evidence>
<protein>
    <submittedName>
        <fullName evidence="1">Uncharacterized protein</fullName>
    </submittedName>
</protein>
<dbReference type="Proteomes" id="UP000287651">
    <property type="component" value="Unassembled WGS sequence"/>
</dbReference>
<comment type="caution">
    <text evidence="1">The sequence shown here is derived from an EMBL/GenBank/DDBJ whole genome shotgun (WGS) entry which is preliminary data.</text>
</comment>
<sequence length="71" mass="7841">MAESTPRYSQPWPEEVALVTVACRESAPAKVVEEPLARKGNACEQGWCQRQSFAYKALAKAMPTSKGDDRL</sequence>
<accession>A0A427A0U7</accession>
<gene>
    <name evidence="1" type="ORF">B296_00026464</name>
</gene>